<dbReference type="PROSITE" id="PS51366">
    <property type="entry name" value="MI"/>
    <property type="match status" value="1"/>
</dbReference>
<comment type="subunit">
    <text evidence="16">Associates with components of the U1 and U2 U1 small nuclear ribonucleoprotein complexes.</text>
</comment>
<feature type="compositionally biased region" description="Basic and acidic residues" evidence="20">
    <location>
        <begin position="566"/>
        <end position="618"/>
    </location>
</feature>
<evidence type="ECO:0000256" key="11">
    <source>
        <dbReference type="ARBA" id="ARBA00022833"/>
    </source>
</evidence>
<sequence length="1327" mass="148127">MTSGSHSVSSSSGGVPYEGHFGPSGQLKHDSQPGFQKDFYGPNSKGQHPTGIQSLGFSGEPQVSAHQTVSQKGEAGPGVHNAGANSQWENAPNFSSQNKPDLMVSGNLWPSTGQQYEIRNELYNPEEPTPDTKFGAGTTLPFHRLNNSKPSFSSSRMRQHEELTANTSDLSTRSLQPHELNDFHGIAPHHFPHICTMCDRKIFDLKDWDQHIKGNLHIQKCMVFSENTGIQCTLSSAEAALHSSPNSTSVFNPSGIEDYPSNAGSSYATVSTRSFGQPSPTFSSPTSGVKFPQRKSTEGRVVHICNLPEGSCTENDVINLGLPFGKVTNYILMKSTNQAFLEMAYTEAAQAMVQYYQEKPAMINEDKLLIRMSKRYKELQLKKPGKNVAAIIQDIHSQKERDMYREADRYGTERPRSRSPISRSLSPRSHTPSFTSCSSPRSPLGASRTDWGNGRESWDQSPYSRREEERDAALWRENGEEKRDRTDTWVHERKHYIRQLDKLNLDGRIEGARGHREKYLRGGSPNALHALPGYKSREDDYYRKAYKSKSDRYQKQLQDAPLKSKRKEEARLRESKHSHCEDLDKEEASEQRPNKVFEGCRQKQSDRYKIKKADKDPVEDAAAVAESSDAKEGNAPENKLGKEEHITEKTSPSANKQGKDSADSVESARKEKERDWESGSEMEGEAWYPANMEELVTVDEVGEDDFIMEPDITELEEIVPVDPKDKACSEMRQYVTSTLELENDHSQINRSEGESAQEAPETSFRSAKESRAASGGCPKDDDDAVTEASSLNLDTEQKPDESQEDRALRDSNDHKKEGKIEEISDIHMKLEDGQILSDQMKGETLQLSGTFMDHYKQMGSQETESREVLDMLVKNSSEETTRGSQECQETRGVEFVVPRTGFYCKLCGLFYTNEETAKTSHCRSTVHYKNLQLMKAEDPELDHLSDTPFSGEEENGGSEEIKTEINGNWIAASSINEAKINARAKRRLRKNSSRDSGRGDSVSDNGEALKSGVTAPTSPKGKFLDRRSRSGKGRGLPKKGGAGGKGVWGTPGQVYDVEEVDIKDPNYDDDQENCVYETVVPPLDERAFDKTLTPMLQEYFEHGDTNEVAEMLRDLNLGEMKYSVPVLAVSLSLEGKASHREMTSKLLSDLCGTVVSTSDVEKSFDRLLKELPELMLDSPRAPQLVGQFIARAVGDGILCSTYIDSYKGTVDCVQARAALDRATVLLSMKKGGKRIDSVWGSGGGQQSVKHLVKEAIVMVLESTGETTFKMMLDLLKSLWTSTVITLDQMKRTIQIDYVAFSDDQEFDRGRKRFVSEGDGGRLKLESY</sequence>
<dbReference type="InterPro" id="IPR035979">
    <property type="entry name" value="RBD_domain_sf"/>
</dbReference>
<feature type="region of interest" description="Disordered" evidence="20">
    <location>
        <begin position="984"/>
        <end position="1050"/>
    </location>
</feature>
<dbReference type="InterPro" id="IPR034790">
    <property type="entry name" value="RBM20_RRM"/>
</dbReference>
<evidence type="ECO:0000256" key="8">
    <source>
        <dbReference type="ARBA" id="ARBA00022723"/>
    </source>
</evidence>
<evidence type="ECO:0000256" key="6">
    <source>
        <dbReference type="ARBA" id="ARBA00022553"/>
    </source>
</evidence>
<feature type="compositionally biased region" description="Basic and acidic residues" evidence="20">
    <location>
        <begin position="628"/>
        <end position="648"/>
    </location>
</feature>
<evidence type="ECO:0000256" key="14">
    <source>
        <dbReference type="ARBA" id="ARBA00023242"/>
    </source>
</evidence>
<dbReference type="GO" id="GO:0006397">
    <property type="term" value="P:mRNA processing"/>
    <property type="evidence" value="ECO:0007669"/>
    <property type="project" value="UniProtKB-KW"/>
</dbReference>
<evidence type="ECO:0000256" key="19">
    <source>
        <dbReference type="PROSITE-ProRule" id="PRU00176"/>
    </source>
</evidence>
<proteinExistence type="inferred from homology"/>
<keyword evidence="14" id="KW-0539">Nucleus</keyword>
<comment type="function">
    <text evidence="15">RNA-binding protein that acts as a regulator of mRNA splicing of a subset of genes encoding key structural proteins involved in cardiac development, such as TTN (Titin), CACNA1C, CAMK2D or PDLIM5/ENH. Acts as a repressor of mRNA splicing: specifically binds the 5'UCUU-3' motif that is predominantly found within intronic sequences of pre-mRNAs, leading to the exclusion of specific exons in target transcripts. RBM20-mediated exon skipping is hormone-dependent and is essential for TTN isoform transition in both cardiac and skeletal muscles. RBM20-mediated exon skipping of TTN provides substrates for the formation of circular RNA (circRNAs) from the TTN transcripts. Together with RBM24, promotes the expression of short isoforms of PDLIM5/ENH in cardiomyocytes.</text>
</comment>
<dbReference type="eggNOG" id="ENOG502QW62">
    <property type="taxonomic scope" value="Eukaryota"/>
</dbReference>
<feature type="region of interest" description="Disordered" evidence="20">
    <location>
        <begin position="717"/>
        <end position="825"/>
    </location>
</feature>
<feature type="compositionally biased region" description="Basic and acidic residues" evidence="20">
    <location>
        <begin position="657"/>
        <end position="677"/>
    </location>
</feature>
<feature type="domain" description="RRM" evidence="21">
    <location>
        <begin position="300"/>
        <end position="375"/>
    </location>
</feature>
<comment type="subcellular location">
    <subcellularLocation>
        <location evidence="2">Cytoplasm</location>
        <location evidence="2">Cytoplasmic ribonucleoprotein granule</location>
    </subcellularLocation>
    <subcellularLocation>
        <location evidence="1">Nucleus</location>
    </subcellularLocation>
</comment>
<dbReference type="InterPro" id="IPR000690">
    <property type="entry name" value="Matrin/U1-C_Znf_C2H2"/>
</dbReference>
<dbReference type="InterPro" id="IPR039778">
    <property type="entry name" value="PDCD4"/>
</dbReference>
<feature type="compositionally biased region" description="Low complexity" evidence="20">
    <location>
        <begin position="418"/>
        <end position="429"/>
    </location>
</feature>
<dbReference type="GO" id="GO:0060914">
    <property type="term" value="P:heart formation"/>
    <property type="evidence" value="ECO:0007669"/>
    <property type="project" value="UniProtKB-ARBA"/>
</dbReference>
<evidence type="ECO:0000256" key="10">
    <source>
        <dbReference type="ARBA" id="ARBA00022771"/>
    </source>
</evidence>
<feature type="compositionally biased region" description="Polar residues" evidence="20">
    <location>
        <begin position="83"/>
        <end position="99"/>
    </location>
</feature>
<feature type="compositionally biased region" description="Basic and acidic residues" evidence="20">
    <location>
        <begin position="742"/>
        <end position="753"/>
    </location>
</feature>
<evidence type="ECO:0000256" key="16">
    <source>
        <dbReference type="ARBA" id="ARBA00065821"/>
    </source>
</evidence>
<evidence type="ECO:0000256" key="20">
    <source>
        <dbReference type="SAM" id="MobiDB-lite"/>
    </source>
</evidence>
<feature type="domain" description="Matrin-type" evidence="22">
    <location>
        <begin position="902"/>
        <end position="933"/>
    </location>
</feature>
<dbReference type="STRING" id="8469.M7C5M9"/>
<dbReference type="SMART" id="SM00360">
    <property type="entry name" value="RRM"/>
    <property type="match status" value="1"/>
</dbReference>
<evidence type="ECO:0000256" key="5">
    <source>
        <dbReference type="ARBA" id="ARBA00022490"/>
    </source>
</evidence>
<feature type="domain" description="MI" evidence="23">
    <location>
        <begin position="1087"/>
        <end position="1208"/>
    </location>
</feature>
<dbReference type="InterPro" id="IPR012677">
    <property type="entry name" value="Nucleotide-bd_a/b_plait_sf"/>
</dbReference>
<dbReference type="GO" id="GO:0008270">
    <property type="term" value="F:zinc ion binding"/>
    <property type="evidence" value="ECO:0007669"/>
    <property type="project" value="UniProtKB-KW"/>
</dbReference>
<dbReference type="PANTHER" id="PTHR12626">
    <property type="entry name" value="PROGRAMMED CELL DEATH 4"/>
    <property type="match status" value="1"/>
</dbReference>
<dbReference type="SUPFAM" id="SSF54928">
    <property type="entry name" value="RNA-binding domain, RBD"/>
    <property type="match status" value="1"/>
</dbReference>
<evidence type="ECO:0000259" key="22">
    <source>
        <dbReference type="PROSITE" id="PS50171"/>
    </source>
</evidence>
<evidence type="ECO:0000256" key="18">
    <source>
        <dbReference type="ARBA" id="ARBA00075699"/>
    </source>
</evidence>
<dbReference type="EMBL" id="KB515696">
    <property type="protein sequence ID" value="EMP39783.1"/>
    <property type="molecule type" value="Genomic_DNA"/>
</dbReference>
<dbReference type="GO" id="GO:0008380">
    <property type="term" value="P:RNA splicing"/>
    <property type="evidence" value="ECO:0007669"/>
    <property type="project" value="UniProtKB-KW"/>
</dbReference>
<dbReference type="GO" id="GO:0045892">
    <property type="term" value="P:negative regulation of DNA-templated transcription"/>
    <property type="evidence" value="ECO:0007669"/>
    <property type="project" value="InterPro"/>
</dbReference>
<keyword evidence="7" id="KW-0507">mRNA processing</keyword>
<keyword evidence="9" id="KW-0677">Repeat</keyword>
<keyword evidence="11" id="KW-0862">Zinc</keyword>
<protein>
    <recommendedName>
        <fullName evidence="4">Programmed cell death protein 4</fullName>
    </recommendedName>
    <alternativeName>
        <fullName evidence="18">RNA-binding motif protein 20</fullName>
    </alternativeName>
    <alternativeName>
        <fullName evidence="17">RNA-binding protein 20</fullName>
    </alternativeName>
</protein>
<reference evidence="25" key="1">
    <citation type="journal article" date="2013" name="Nat. Genet.">
        <title>The draft genomes of soft-shell turtle and green sea turtle yield insights into the development and evolution of the turtle-specific body plan.</title>
        <authorList>
            <person name="Wang Z."/>
            <person name="Pascual-Anaya J."/>
            <person name="Zadissa A."/>
            <person name="Li W."/>
            <person name="Niimura Y."/>
            <person name="Huang Z."/>
            <person name="Li C."/>
            <person name="White S."/>
            <person name="Xiong Z."/>
            <person name="Fang D."/>
            <person name="Wang B."/>
            <person name="Ming Y."/>
            <person name="Chen Y."/>
            <person name="Zheng Y."/>
            <person name="Kuraku S."/>
            <person name="Pignatelli M."/>
            <person name="Herrero J."/>
            <person name="Beal K."/>
            <person name="Nozawa M."/>
            <person name="Li Q."/>
            <person name="Wang J."/>
            <person name="Zhang H."/>
            <person name="Yu L."/>
            <person name="Shigenobu S."/>
            <person name="Wang J."/>
            <person name="Liu J."/>
            <person name="Flicek P."/>
            <person name="Searle S."/>
            <person name="Wang J."/>
            <person name="Kuratani S."/>
            <person name="Yin Y."/>
            <person name="Aken B."/>
            <person name="Zhang G."/>
            <person name="Irie N."/>
        </authorList>
    </citation>
    <scope>NUCLEOTIDE SEQUENCE [LARGE SCALE GENOMIC DNA]</scope>
</reference>
<evidence type="ECO:0000313" key="25">
    <source>
        <dbReference type="Proteomes" id="UP000031443"/>
    </source>
</evidence>
<evidence type="ECO:0000256" key="13">
    <source>
        <dbReference type="ARBA" id="ARBA00023187"/>
    </source>
</evidence>
<dbReference type="SUPFAM" id="SSF48371">
    <property type="entry name" value="ARM repeat"/>
    <property type="match status" value="2"/>
</dbReference>
<dbReference type="InterPro" id="IPR016024">
    <property type="entry name" value="ARM-type_fold"/>
</dbReference>
<evidence type="ECO:0000256" key="17">
    <source>
        <dbReference type="ARBA" id="ARBA00067883"/>
    </source>
</evidence>
<feature type="compositionally biased region" description="Low complexity" evidence="20">
    <location>
        <begin position="1"/>
        <end position="15"/>
    </location>
</feature>
<organism evidence="24 25">
    <name type="scientific">Chelonia mydas</name>
    <name type="common">Green sea-turtle</name>
    <name type="synonym">Chelonia agassizi</name>
    <dbReference type="NCBI Taxonomy" id="8469"/>
    <lineage>
        <taxon>Eukaryota</taxon>
        <taxon>Metazoa</taxon>
        <taxon>Chordata</taxon>
        <taxon>Craniata</taxon>
        <taxon>Vertebrata</taxon>
        <taxon>Euteleostomi</taxon>
        <taxon>Archelosauria</taxon>
        <taxon>Testudinata</taxon>
        <taxon>Testudines</taxon>
        <taxon>Cryptodira</taxon>
        <taxon>Durocryptodira</taxon>
        <taxon>Americhelydia</taxon>
        <taxon>Chelonioidea</taxon>
        <taxon>Cheloniidae</taxon>
        <taxon>Chelonia</taxon>
    </lineage>
</organism>
<dbReference type="Pfam" id="PF02847">
    <property type="entry name" value="MA3"/>
    <property type="match status" value="1"/>
</dbReference>
<dbReference type="CDD" id="cd12685">
    <property type="entry name" value="RRM_RBM20"/>
    <property type="match status" value="1"/>
</dbReference>
<dbReference type="GO" id="GO:0036464">
    <property type="term" value="C:cytoplasmic ribonucleoprotein granule"/>
    <property type="evidence" value="ECO:0007669"/>
    <property type="project" value="UniProtKB-SubCell"/>
</dbReference>
<dbReference type="SMART" id="SM00544">
    <property type="entry name" value="MA3"/>
    <property type="match status" value="1"/>
</dbReference>
<evidence type="ECO:0000256" key="2">
    <source>
        <dbReference type="ARBA" id="ARBA00004331"/>
    </source>
</evidence>
<dbReference type="Gene3D" id="3.30.70.330">
    <property type="match status" value="1"/>
</dbReference>
<dbReference type="InterPro" id="IPR003891">
    <property type="entry name" value="Initiation_fac_eIF4g_MI"/>
</dbReference>
<name>M7C5M9_CHEMY</name>
<feature type="compositionally biased region" description="Basic and acidic residues" evidence="20">
    <location>
        <begin position="795"/>
        <end position="825"/>
    </location>
</feature>
<evidence type="ECO:0000256" key="4">
    <source>
        <dbReference type="ARBA" id="ARBA00014414"/>
    </source>
</evidence>
<feature type="region of interest" description="Disordered" evidence="20">
    <location>
        <begin position="548"/>
        <end position="694"/>
    </location>
</feature>
<keyword evidence="8" id="KW-0479">Metal-binding</keyword>
<dbReference type="InterPro" id="IPR003604">
    <property type="entry name" value="Matrin/U1-like-C_Znf_C2H2"/>
</dbReference>
<dbReference type="FunFam" id="1.25.40.180:FF:000009">
    <property type="entry name" value="programmed cell death protein 4"/>
    <property type="match status" value="1"/>
</dbReference>
<keyword evidence="13" id="KW-0508">mRNA splicing</keyword>
<evidence type="ECO:0000256" key="12">
    <source>
        <dbReference type="ARBA" id="ARBA00022884"/>
    </source>
</evidence>
<evidence type="ECO:0000256" key="3">
    <source>
        <dbReference type="ARBA" id="ARBA00005497"/>
    </source>
</evidence>
<feature type="region of interest" description="Disordered" evidence="20">
    <location>
        <begin position="941"/>
        <end position="965"/>
    </location>
</feature>
<dbReference type="InterPro" id="IPR000504">
    <property type="entry name" value="RRM_dom"/>
</dbReference>
<evidence type="ECO:0000256" key="15">
    <source>
        <dbReference type="ARBA" id="ARBA00057712"/>
    </source>
</evidence>
<dbReference type="GO" id="GO:0048024">
    <property type="term" value="P:regulation of mRNA splicing, via spliceosome"/>
    <property type="evidence" value="ECO:0007669"/>
    <property type="project" value="UniProtKB-ARBA"/>
</dbReference>
<keyword evidence="25" id="KW-1185">Reference proteome</keyword>
<dbReference type="Proteomes" id="UP000031443">
    <property type="component" value="Unassembled WGS sequence"/>
</dbReference>
<evidence type="ECO:0000313" key="24">
    <source>
        <dbReference type="EMBL" id="EMP39783.1"/>
    </source>
</evidence>
<evidence type="ECO:0000259" key="23">
    <source>
        <dbReference type="PROSITE" id="PS51366"/>
    </source>
</evidence>
<dbReference type="SMART" id="SM00451">
    <property type="entry name" value="ZnF_U1"/>
    <property type="match status" value="2"/>
</dbReference>
<feature type="compositionally biased region" description="Gly residues" evidence="20">
    <location>
        <begin position="1038"/>
        <end position="1049"/>
    </location>
</feature>
<dbReference type="Gene3D" id="1.25.40.180">
    <property type="match status" value="2"/>
</dbReference>
<feature type="region of interest" description="Disordered" evidence="20">
    <location>
        <begin position="1"/>
        <end position="109"/>
    </location>
</feature>
<dbReference type="PANTHER" id="PTHR12626:SF3">
    <property type="entry name" value="PROGRAMMED CELL DEATH PROTEIN 4"/>
    <property type="match status" value="1"/>
</dbReference>
<dbReference type="PROSITE" id="PS50102">
    <property type="entry name" value="RRM"/>
    <property type="match status" value="1"/>
</dbReference>
<dbReference type="GO" id="GO:0003723">
    <property type="term" value="F:RNA binding"/>
    <property type="evidence" value="ECO:0007669"/>
    <property type="project" value="UniProtKB-UniRule"/>
</dbReference>
<feature type="compositionally biased region" description="Basic and acidic residues" evidence="20">
    <location>
        <begin position="407"/>
        <end position="416"/>
    </location>
</feature>
<feature type="region of interest" description="Disordered" evidence="20">
    <location>
        <begin position="407"/>
        <end position="471"/>
    </location>
</feature>
<dbReference type="GO" id="GO:0005829">
    <property type="term" value="C:cytosol"/>
    <property type="evidence" value="ECO:0007669"/>
    <property type="project" value="TreeGrafter"/>
</dbReference>
<evidence type="ECO:0000256" key="9">
    <source>
        <dbReference type="ARBA" id="ARBA00022737"/>
    </source>
</evidence>
<feature type="compositionally biased region" description="Polar residues" evidence="20">
    <location>
        <begin position="44"/>
        <end position="56"/>
    </location>
</feature>
<dbReference type="GO" id="GO:0005634">
    <property type="term" value="C:nucleus"/>
    <property type="evidence" value="ECO:0007669"/>
    <property type="project" value="UniProtKB-SubCell"/>
</dbReference>
<evidence type="ECO:0000256" key="7">
    <source>
        <dbReference type="ARBA" id="ARBA00022664"/>
    </source>
</evidence>
<comment type="similarity">
    <text evidence="3">Belongs to the PDCD4 family.</text>
</comment>
<feature type="compositionally biased region" description="Polar residues" evidence="20">
    <location>
        <begin position="430"/>
        <end position="441"/>
    </location>
</feature>
<dbReference type="FunFam" id="3.30.70.330:FF:000270">
    <property type="entry name" value="RNA binding motif protein 20"/>
    <property type="match status" value="1"/>
</dbReference>
<keyword evidence="10" id="KW-0863">Zinc-finger</keyword>
<gene>
    <name evidence="24" type="ORF">UY3_02974</name>
</gene>
<dbReference type="PROSITE" id="PS50171">
    <property type="entry name" value="ZF_MATRIN"/>
    <property type="match status" value="1"/>
</dbReference>
<accession>M7C5M9</accession>
<evidence type="ECO:0000259" key="21">
    <source>
        <dbReference type="PROSITE" id="PS50102"/>
    </source>
</evidence>
<keyword evidence="12 19" id="KW-0694">RNA-binding</keyword>
<evidence type="ECO:0000256" key="1">
    <source>
        <dbReference type="ARBA" id="ARBA00004123"/>
    </source>
</evidence>
<keyword evidence="6" id="KW-0597">Phosphoprotein</keyword>
<keyword evidence="5" id="KW-0963">Cytoplasm</keyword>